<feature type="region of interest" description="Disordered" evidence="1">
    <location>
        <begin position="21"/>
        <end position="163"/>
    </location>
</feature>
<dbReference type="GO" id="GO:0008017">
    <property type="term" value="F:microtubule binding"/>
    <property type="evidence" value="ECO:0007669"/>
    <property type="project" value="InterPro"/>
</dbReference>
<sequence length="440" mass="45574">MGDVLDRSRAASLRQVENRVAALSTSSAIMSPVARRKGSPLVTSTSRKTARRERRDGVRPAGAVGVRGPRGPLRENVGGAPPNATRLTEQPPPASAGSGSFSSMPWPSPSAGGAPPPTPPPPPGDDEVGDASAAPRWSPHRARPGSAFAASGNADAGAGIDRPRGALSLTASEVTAGLVAPTSDVEGIGGEAWGAREEAWGARGALSVDHGRLFHSAPPQRIVGGWDRAAVSSTAFEAAPDPGLSLSTIESQGASEASMRVPAGAPSRRPRAPRDDEKLRRLREVVSRQRAERGGGAAAAAAAAGGADEPHRGEERAAIPVFSEPRLLAAKVRKVASAPPAPVYRGFNQAECSVRAPDGSVYREHEFRALARDPTQRHRFSLLLPSGGEGKAPARSPERAGAAPSRRKPVREGGRRRGEGPARARPALGRPAALLRPRLA</sequence>
<feature type="compositionally biased region" description="Basic and acidic residues" evidence="1">
    <location>
        <begin position="272"/>
        <end position="293"/>
    </location>
</feature>
<name>A0AAJ7XFE1_PETMA</name>
<dbReference type="PANTHER" id="PTHR13958">
    <property type="entry name" value="CENTROSOME-ASSOCIATED PROTEIN 350"/>
    <property type="match status" value="1"/>
</dbReference>
<protein>
    <submittedName>
        <fullName evidence="3 4">Skin secretory protein xP2-like</fullName>
    </submittedName>
</protein>
<keyword evidence="2" id="KW-1185">Reference proteome</keyword>
<feature type="compositionally biased region" description="Pro residues" evidence="1">
    <location>
        <begin position="114"/>
        <end position="123"/>
    </location>
</feature>
<feature type="compositionally biased region" description="Low complexity" evidence="1">
    <location>
        <begin position="145"/>
        <end position="159"/>
    </location>
</feature>
<dbReference type="RefSeq" id="XP_032832325.1">
    <property type="nucleotide sequence ID" value="XM_032976434.1"/>
</dbReference>
<dbReference type="PANTHER" id="PTHR13958:SF3">
    <property type="entry name" value="CAP-GLY DOMAIN-CONTAINING PROTEIN-RELATED"/>
    <property type="match status" value="1"/>
</dbReference>
<evidence type="ECO:0000313" key="2">
    <source>
        <dbReference type="Proteomes" id="UP001318040"/>
    </source>
</evidence>
<gene>
    <name evidence="3 4" type="primary">LOC116955389</name>
</gene>
<feature type="region of interest" description="Disordered" evidence="1">
    <location>
        <begin position="373"/>
        <end position="440"/>
    </location>
</feature>
<evidence type="ECO:0000313" key="4">
    <source>
        <dbReference type="RefSeq" id="XP_032832326.1"/>
    </source>
</evidence>
<feature type="compositionally biased region" description="Low complexity" evidence="1">
    <location>
        <begin position="423"/>
        <end position="440"/>
    </location>
</feature>
<dbReference type="AlphaFoldDB" id="A0AAJ7XFE1"/>
<dbReference type="GO" id="GO:0034453">
    <property type="term" value="P:microtubule anchoring"/>
    <property type="evidence" value="ECO:0007669"/>
    <property type="project" value="InterPro"/>
</dbReference>
<organism evidence="2 3">
    <name type="scientific">Petromyzon marinus</name>
    <name type="common">Sea lamprey</name>
    <dbReference type="NCBI Taxonomy" id="7757"/>
    <lineage>
        <taxon>Eukaryota</taxon>
        <taxon>Metazoa</taxon>
        <taxon>Chordata</taxon>
        <taxon>Craniata</taxon>
        <taxon>Vertebrata</taxon>
        <taxon>Cyclostomata</taxon>
        <taxon>Hyperoartia</taxon>
        <taxon>Petromyzontiformes</taxon>
        <taxon>Petromyzontidae</taxon>
        <taxon>Petromyzon</taxon>
    </lineage>
</organism>
<feature type="compositionally biased region" description="Polar residues" evidence="1">
    <location>
        <begin position="245"/>
        <end position="255"/>
    </location>
</feature>
<dbReference type="RefSeq" id="XP_032832326.1">
    <property type="nucleotide sequence ID" value="XM_032976435.1"/>
</dbReference>
<accession>A0AAJ7XFE1</accession>
<evidence type="ECO:0000256" key="1">
    <source>
        <dbReference type="SAM" id="MobiDB-lite"/>
    </source>
</evidence>
<dbReference type="Proteomes" id="UP001318040">
    <property type="component" value="Chromosome 59"/>
</dbReference>
<feature type="region of interest" description="Disordered" evidence="1">
    <location>
        <begin position="237"/>
        <end position="313"/>
    </location>
</feature>
<feature type="compositionally biased region" description="Basic and acidic residues" evidence="1">
    <location>
        <begin position="410"/>
        <end position="422"/>
    </location>
</feature>
<evidence type="ECO:0000313" key="3">
    <source>
        <dbReference type="RefSeq" id="XP_032832325.1"/>
    </source>
</evidence>
<feature type="compositionally biased region" description="Low complexity" evidence="1">
    <location>
        <begin position="298"/>
        <end position="307"/>
    </location>
</feature>
<feature type="compositionally biased region" description="Low complexity" evidence="1">
    <location>
        <begin position="59"/>
        <end position="71"/>
    </location>
</feature>
<dbReference type="InterPro" id="IPR028750">
    <property type="entry name" value="CEP350/CC187"/>
</dbReference>
<dbReference type="KEGG" id="pmrn:116955389"/>
<reference evidence="3 4" key="1">
    <citation type="submission" date="2025-04" db="UniProtKB">
        <authorList>
            <consortium name="RefSeq"/>
        </authorList>
    </citation>
    <scope>IDENTIFICATION</scope>
    <source>
        <tissue evidence="3 4">Sperm</tissue>
    </source>
</reference>
<feature type="compositionally biased region" description="Low complexity" evidence="1">
    <location>
        <begin position="95"/>
        <end position="113"/>
    </location>
</feature>
<proteinExistence type="predicted"/>
<dbReference type="GO" id="GO:0005813">
    <property type="term" value="C:centrosome"/>
    <property type="evidence" value="ECO:0007669"/>
    <property type="project" value="InterPro"/>
</dbReference>